<evidence type="ECO:0000256" key="4">
    <source>
        <dbReference type="ARBA" id="ARBA00007739"/>
    </source>
</evidence>
<dbReference type="Gene3D" id="1.10.3810.10">
    <property type="entry name" value="Biosynthetic peptidoglycan transglycosylase-like"/>
    <property type="match status" value="1"/>
</dbReference>
<dbReference type="InterPro" id="IPR023346">
    <property type="entry name" value="Lysozyme-like_dom_sf"/>
</dbReference>
<name>A0A923T949_9BACT</name>
<dbReference type="Gene3D" id="3.40.710.10">
    <property type="entry name" value="DD-peptidase/beta-lactamase superfamily"/>
    <property type="match status" value="1"/>
</dbReference>
<evidence type="ECO:0000256" key="2">
    <source>
        <dbReference type="ARBA" id="ARBA00004752"/>
    </source>
</evidence>
<dbReference type="RefSeq" id="WP_187468351.1">
    <property type="nucleotide sequence ID" value="NZ_JACSIT010000152.1"/>
</dbReference>
<dbReference type="Pfam" id="PF00905">
    <property type="entry name" value="Transpeptidase"/>
    <property type="match status" value="1"/>
</dbReference>
<keyword evidence="5" id="KW-1003">Cell membrane</keyword>
<evidence type="ECO:0000256" key="7">
    <source>
        <dbReference type="ARBA" id="ARBA00022670"/>
    </source>
</evidence>
<keyword evidence="11" id="KW-0133">Cell shape</keyword>
<proteinExistence type="inferred from homology"/>
<evidence type="ECO:0000313" key="22">
    <source>
        <dbReference type="Proteomes" id="UP000650081"/>
    </source>
</evidence>
<evidence type="ECO:0000256" key="13">
    <source>
        <dbReference type="ARBA" id="ARBA00023136"/>
    </source>
</evidence>
<dbReference type="InterPro" id="IPR050396">
    <property type="entry name" value="Glycosyltr_51/Transpeptidase"/>
</dbReference>
<dbReference type="GO" id="GO:0008360">
    <property type="term" value="P:regulation of cell shape"/>
    <property type="evidence" value="ECO:0007669"/>
    <property type="project" value="UniProtKB-KW"/>
</dbReference>
<dbReference type="SUPFAM" id="SSF53955">
    <property type="entry name" value="Lysozyme-like"/>
    <property type="match status" value="1"/>
</dbReference>
<comment type="catalytic activity">
    <reaction evidence="16">
        <text>Preferential cleavage: (Ac)2-L-Lys-D-Ala-|-D-Ala. Also transpeptidation of peptidyl-alanyl moieties that are N-acyl substituents of D-alanine.</text>
        <dbReference type="EC" id="3.4.16.4"/>
    </reaction>
</comment>
<dbReference type="AlphaFoldDB" id="A0A923T949"/>
<dbReference type="GO" id="GO:0009002">
    <property type="term" value="F:serine-type D-Ala-D-Ala carboxypeptidase activity"/>
    <property type="evidence" value="ECO:0007669"/>
    <property type="project" value="UniProtKB-EC"/>
</dbReference>
<evidence type="ECO:0000256" key="16">
    <source>
        <dbReference type="ARBA" id="ARBA00034000"/>
    </source>
</evidence>
<evidence type="ECO:0000256" key="9">
    <source>
        <dbReference type="ARBA" id="ARBA00022679"/>
    </source>
</evidence>
<dbReference type="GO" id="GO:0030288">
    <property type="term" value="C:outer membrane-bounded periplasmic space"/>
    <property type="evidence" value="ECO:0007669"/>
    <property type="project" value="TreeGrafter"/>
</dbReference>
<dbReference type="PANTHER" id="PTHR32282">
    <property type="entry name" value="BINDING PROTEIN TRANSPEPTIDASE, PUTATIVE-RELATED"/>
    <property type="match status" value="1"/>
</dbReference>
<keyword evidence="18" id="KW-1133">Transmembrane helix</keyword>
<comment type="pathway">
    <text evidence="2">Cell wall biogenesis; peptidoglycan biosynthesis.</text>
</comment>
<accession>A0A923T949</accession>
<keyword evidence="12" id="KW-0573">Peptidoglycan synthesis</keyword>
<dbReference type="GO" id="GO:0005886">
    <property type="term" value="C:plasma membrane"/>
    <property type="evidence" value="ECO:0007669"/>
    <property type="project" value="UniProtKB-SubCell"/>
</dbReference>
<keyword evidence="14" id="KW-0511">Multifunctional enzyme</keyword>
<comment type="caution">
    <text evidence="21">The sequence shown here is derived from an EMBL/GenBank/DDBJ whole genome shotgun (WGS) entry which is preliminary data.</text>
</comment>
<gene>
    <name evidence="21" type="ORF">H9S92_19370</name>
</gene>
<keyword evidence="18" id="KW-0812">Transmembrane</keyword>
<feature type="domain" description="Penicillin-binding protein transpeptidase" evidence="19">
    <location>
        <begin position="451"/>
        <end position="689"/>
    </location>
</feature>
<comment type="catalytic activity">
    <reaction evidence="17">
        <text>[GlcNAc-(1-&gt;4)-Mur2Ac(oyl-L-Ala-gamma-D-Glu-L-Lys-D-Ala-D-Ala)](n)-di-trans,octa-cis-undecaprenyl diphosphate + beta-D-GlcNAc-(1-&gt;4)-Mur2Ac(oyl-L-Ala-gamma-D-Glu-L-Lys-D-Ala-D-Ala)-di-trans,octa-cis-undecaprenyl diphosphate = [GlcNAc-(1-&gt;4)-Mur2Ac(oyl-L-Ala-gamma-D-Glu-L-Lys-D-Ala-D-Ala)](n+1)-di-trans,octa-cis-undecaprenyl diphosphate + di-trans,octa-cis-undecaprenyl diphosphate + H(+)</text>
        <dbReference type="Rhea" id="RHEA:23708"/>
        <dbReference type="Rhea" id="RHEA-COMP:9602"/>
        <dbReference type="Rhea" id="RHEA-COMP:9603"/>
        <dbReference type="ChEBI" id="CHEBI:15378"/>
        <dbReference type="ChEBI" id="CHEBI:58405"/>
        <dbReference type="ChEBI" id="CHEBI:60033"/>
        <dbReference type="ChEBI" id="CHEBI:78435"/>
        <dbReference type="EC" id="2.4.99.28"/>
    </reaction>
</comment>
<dbReference type="Proteomes" id="UP000650081">
    <property type="component" value="Unassembled WGS sequence"/>
</dbReference>
<evidence type="ECO:0000256" key="12">
    <source>
        <dbReference type="ARBA" id="ARBA00022984"/>
    </source>
</evidence>
<organism evidence="21 22">
    <name type="scientific">Neolewinella lacunae</name>
    <dbReference type="NCBI Taxonomy" id="1517758"/>
    <lineage>
        <taxon>Bacteria</taxon>
        <taxon>Pseudomonadati</taxon>
        <taxon>Bacteroidota</taxon>
        <taxon>Saprospiria</taxon>
        <taxon>Saprospirales</taxon>
        <taxon>Lewinellaceae</taxon>
        <taxon>Neolewinella</taxon>
    </lineage>
</organism>
<dbReference type="GO" id="GO:0009252">
    <property type="term" value="P:peptidoglycan biosynthetic process"/>
    <property type="evidence" value="ECO:0007669"/>
    <property type="project" value="UniProtKB-KW"/>
</dbReference>
<evidence type="ECO:0000256" key="18">
    <source>
        <dbReference type="SAM" id="Phobius"/>
    </source>
</evidence>
<keyword evidence="7" id="KW-0645">Protease</keyword>
<protein>
    <submittedName>
        <fullName evidence="21">Transglycosylase domain-containing protein</fullName>
    </submittedName>
</protein>
<evidence type="ECO:0000256" key="11">
    <source>
        <dbReference type="ARBA" id="ARBA00022960"/>
    </source>
</evidence>
<dbReference type="GO" id="GO:0008658">
    <property type="term" value="F:penicillin binding"/>
    <property type="evidence" value="ECO:0007669"/>
    <property type="project" value="InterPro"/>
</dbReference>
<keyword evidence="8" id="KW-0328">Glycosyltransferase</keyword>
<keyword evidence="6" id="KW-0121">Carboxypeptidase</keyword>
<comment type="subcellular location">
    <subcellularLocation>
        <location evidence="1">Cell membrane</location>
    </subcellularLocation>
</comment>
<dbReference type="GO" id="GO:0071555">
    <property type="term" value="P:cell wall organization"/>
    <property type="evidence" value="ECO:0007669"/>
    <property type="project" value="UniProtKB-KW"/>
</dbReference>
<evidence type="ECO:0000256" key="15">
    <source>
        <dbReference type="ARBA" id="ARBA00023316"/>
    </source>
</evidence>
<evidence type="ECO:0000259" key="19">
    <source>
        <dbReference type="Pfam" id="PF00905"/>
    </source>
</evidence>
<evidence type="ECO:0000259" key="20">
    <source>
        <dbReference type="Pfam" id="PF00912"/>
    </source>
</evidence>
<dbReference type="Pfam" id="PF00912">
    <property type="entry name" value="Transgly"/>
    <property type="match status" value="1"/>
</dbReference>
<dbReference type="SUPFAM" id="SSF56601">
    <property type="entry name" value="beta-lactamase/transpeptidase-like"/>
    <property type="match status" value="1"/>
</dbReference>
<dbReference type="InterPro" id="IPR012338">
    <property type="entry name" value="Beta-lactam/transpept-like"/>
</dbReference>
<keyword evidence="13 18" id="KW-0472">Membrane</keyword>
<evidence type="ECO:0000256" key="8">
    <source>
        <dbReference type="ARBA" id="ARBA00022676"/>
    </source>
</evidence>
<comment type="similarity">
    <text evidence="4">In the N-terminal section; belongs to the glycosyltransferase 51 family.</text>
</comment>
<dbReference type="InterPro" id="IPR036950">
    <property type="entry name" value="PBP_transglycosylase"/>
</dbReference>
<keyword evidence="15" id="KW-0961">Cell wall biogenesis/degradation</keyword>
<keyword evidence="10" id="KW-0378">Hydrolase</keyword>
<evidence type="ECO:0000256" key="6">
    <source>
        <dbReference type="ARBA" id="ARBA00022645"/>
    </source>
</evidence>
<evidence type="ECO:0000256" key="1">
    <source>
        <dbReference type="ARBA" id="ARBA00004236"/>
    </source>
</evidence>
<evidence type="ECO:0000256" key="3">
    <source>
        <dbReference type="ARBA" id="ARBA00007090"/>
    </source>
</evidence>
<dbReference type="InterPro" id="IPR001460">
    <property type="entry name" value="PCN-bd_Tpept"/>
</dbReference>
<keyword evidence="9" id="KW-0808">Transferase</keyword>
<reference evidence="21" key="1">
    <citation type="submission" date="2020-08" db="EMBL/GenBank/DDBJ databases">
        <title>Lewinella bacteria from marine environments.</title>
        <authorList>
            <person name="Zhong Y."/>
        </authorList>
    </citation>
    <scope>NUCLEOTIDE SEQUENCE</scope>
    <source>
        <strain evidence="21">KCTC 42187</strain>
    </source>
</reference>
<evidence type="ECO:0000256" key="10">
    <source>
        <dbReference type="ARBA" id="ARBA00022801"/>
    </source>
</evidence>
<evidence type="ECO:0000313" key="21">
    <source>
        <dbReference type="EMBL" id="MBC6996340.1"/>
    </source>
</evidence>
<dbReference type="PANTHER" id="PTHR32282:SF11">
    <property type="entry name" value="PENICILLIN-BINDING PROTEIN 1B"/>
    <property type="match status" value="1"/>
</dbReference>
<dbReference type="GO" id="GO:0006508">
    <property type="term" value="P:proteolysis"/>
    <property type="evidence" value="ECO:0007669"/>
    <property type="project" value="UniProtKB-KW"/>
</dbReference>
<keyword evidence="22" id="KW-1185">Reference proteome</keyword>
<sequence length="843" mass="93965">MKNIFPQELQAKAREIALQVWDKAQYGARQTWAYLRRQPPLKLAFLFVFLPTMLVGVFFAVLFAQALAGRYGPMPEKAELALIENAEASSVFSEDGVVLGKYYRENRVSVPLDAISPYVTEALIATEDSRFFEHQGIDLYALGRVFWRSIIRGDRSGGGGSTISQQLAKQLYPREGNGRFGMVKTKLREMIIASRLEEVYDKYALLALYLNTVPFGENAYGIEVAANRFFSKAAEDLNAQEAAVLVGLLKANTTYNPRTNPGKSLGRRNVVLGQMAKNGVLEPAEADSISALPLGLKYRRENNQVGGAAHFRQMLRGEVERALAGKTHPDRRPYDIDRDGLRIRVSLNSVMQRLAEEAVREQLPLIQQGLATDWSKAKRAPWEAAFLDQVRLSSRYTELAATGLKEEEILEAMREPRPMTIYDWKTTEAVDTLLGPLDSLRHYFTLLNAGLLVTEPATGVVRAWVGGVDYRFVQYDHVNARRQVGSTIKPVIYATALQEGMRPCEYTPAQQFTIEDFADYNPSNPNGEYQGAYSMRGGLSKSVNTVAVNIAVRTGLSRVVNEIHEMGITGKVEAIPSVALGTVEATLPEMNTVYSAFANRGRRPEGIHFLDEITTANGEVIVSFTEPLKTRSVMADSTAAIATYLMAGVVNSGTGSRLRSTYGISGPLAGKTGTTQDQSDGWFVGFTPKLVVSAWVGAEFPAVHFRTLSRGSATATALPVWGTFMRKVQQHPGLKKYRGGGFSGLDEMALALLDCPDYLEELPIYRDPEEFLPVEAIAVRLQRYGAQRVEEMMAQKRRRNNESPTEYAERIVELLEREERKDQRRQERKEFWNKTLFGKKDDG</sequence>
<dbReference type="InterPro" id="IPR001264">
    <property type="entry name" value="Glyco_trans_51"/>
</dbReference>
<comment type="similarity">
    <text evidence="3">In the C-terminal section; belongs to the transpeptidase family.</text>
</comment>
<evidence type="ECO:0000256" key="14">
    <source>
        <dbReference type="ARBA" id="ARBA00023268"/>
    </source>
</evidence>
<evidence type="ECO:0000256" key="5">
    <source>
        <dbReference type="ARBA" id="ARBA00022475"/>
    </source>
</evidence>
<feature type="domain" description="Glycosyl transferase family 51" evidence="20">
    <location>
        <begin position="97"/>
        <end position="275"/>
    </location>
</feature>
<evidence type="ECO:0000256" key="17">
    <source>
        <dbReference type="ARBA" id="ARBA00049902"/>
    </source>
</evidence>
<dbReference type="GO" id="GO:0008955">
    <property type="term" value="F:peptidoglycan glycosyltransferase activity"/>
    <property type="evidence" value="ECO:0007669"/>
    <property type="project" value="UniProtKB-EC"/>
</dbReference>
<feature type="transmembrane region" description="Helical" evidence="18">
    <location>
        <begin position="43"/>
        <end position="68"/>
    </location>
</feature>
<dbReference type="EMBL" id="JACSIT010000152">
    <property type="protein sequence ID" value="MBC6996340.1"/>
    <property type="molecule type" value="Genomic_DNA"/>
</dbReference>